<accession>A0ACC2RRM2</accession>
<keyword evidence="2" id="KW-1185">Reference proteome</keyword>
<evidence type="ECO:0000313" key="1">
    <source>
        <dbReference type="EMBL" id="KAJ9052645.1"/>
    </source>
</evidence>
<comment type="caution">
    <text evidence="1">The sequence shown here is derived from an EMBL/GenBank/DDBJ whole genome shotgun (WGS) entry which is preliminary data.</text>
</comment>
<sequence>MRLHFLVGICIGVQLDPQLKLSECKDNVQYRPNVLSLTSNQWSRFADAVRMIHGDKNALDKRIQVVSKSRIDAKLKAKTIKHLESLKGTEK</sequence>
<gene>
    <name evidence="1" type="ORF">DSO57_1032257</name>
</gene>
<name>A0ACC2RRM2_9FUNG</name>
<evidence type="ECO:0000313" key="2">
    <source>
        <dbReference type="Proteomes" id="UP001165960"/>
    </source>
</evidence>
<dbReference type="EMBL" id="QTSX02006630">
    <property type="protein sequence ID" value="KAJ9052645.1"/>
    <property type="molecule type" value="Genomic_DNA"/>
</dbReference>
<proteinExistence type="predicted"/>
<dbReference type="Proteomes" id="UP001165960">
    <property type="component" value="Unassembled WGS sequence"/>
</dbReference>
<organism evidence="1 2">
    <name type="scientific">Entomophthora muscae</name>
    <dbReference type="NCBI Taxonomy" id="34485"/>
    <lineage>
        <taxon>Eukaryota</taxon>
        <taxon>Fungi</taxon>
        <taxon>Fungi incertae sedis</taxon>
        <taxon>Zoopagomycota</taxon>
        <taxon>Entomophthoromycotina</taxon>
        <taxon>Entomophthoromycetes</taxon>
        <taxon>Entomophthorales</taxon>
        <taxon>Entomophthoraceae</taxon>
        <taxon>Entomophthora</taxon>
    </lineage>
</organism>
<protein>
    <submittedName>
        <fullName evidence="1">Uncharacterized protein</fullName>
    </submittedName>
</protein>
<reference evidence="1" key="1">
    <citation type="submission" date="2022-04" db="EMBL/GenBank/DDBJ databases">
        <title>Genome of the entomopathogenic fungus Entomophthora muscae.</title>
        <authorList>
            <person name="Elya C."/>
            <person name="Lovett B.R."/>
            <person name="Lee E."/>
            <person name="Macias A.M."/>
            <person name="Hajek A.E."/>
            <person name="De Bivort B.L."/>
            <person name="Kasson M.T."/>
            <person name="De Fine Licht H.H."/>
            <person name="Stajich J.E."/>
        </authorList>
    </citation>
    <scope>NUCLEOTIDE SEQUENCE</scope>
    <source>
        <strain evidence="1">Berkeley</strain>
    </source>
</reference>